<dbReference type="RefSeq" id="WP_132604682.1">
    <property type="nucleotide sequence ID" value="NZ_NRRP01000003.1"/>
</dbReference>
<accession>A0A4R2NJI2</accession>
<dbReference type="AlphaFoldDB" id="A0A4R2NJI2"/>
<organism evidence="1 2">
    <name type="scientific">Rhodovulum adriaticum</name>
    <name type="common">Rhodopseudomonas adriatica</name>
    <dbReference type="NCBI Taxonomy" id="35804"/>
    <lineage>
        <taxon>Bacteria</taxon>
        <taxon>Pseudomonadati</taxon>
        <taxon>Pseudomonadota</taxon>
        <taxon>Alphaproteobacteria</taxon>
        <taxon>Rhodobacterales</taxon>
        <taxon>Paracoccaceae</taxon>
        <taxon>Rhodovulum</taxon>
    </lineage>
</organism>
<dbReference type="Gene3D" id="3.40.50.300">
    <property type="entry name" value="P-loop containing nucleotide triphosphate hydrolases"/>
    <property type="match status" value="1"/>
</dbReference>
<comment type="caution">
    <text evidence="1">The sequence shown here is derived from an EMBL/GenBank/DDBJ whole genome shotgun (WGS) entry which is preliminary data.</text>
</comment>
<protein>
    <recommendedName>
        <fullName evidence="3">Sulfotransferase family protein</fullName>
    </recommendedName>
</protein>
<evidence type="ECO:0000313" key="1">
    <source>
        <dbReference type="EMBL" id="TCP21627.1"/>
    </source>
</evidence>
<dbReference type="Proteomes" id="UP000295733">
    <property type="component" value="Unassembled WGS sequence"/>
</dbReference>
<sequence>MTGDEGKTAILHIGLFKTGTTSFQAALADNRRRMRRRGFDFYRGAVRRDTHGELFRAAVRDGLESFGSLAHPDEDKAALREKVRAHIHDFVRRTPAQTLIFSAEALSLLRSEDECRALRALFPDTVTRFRILLVLRDKQEFLASYTRQILRVKGRCPSDDPASALYVGPGTWLTDFDGLIAAYEAVFGPVEVLDYRREGMLPALFDRIGLDLPVDERHYAKNVYDGASGLSALHRQASAGWARLRTRLLPFG</sequence>
<evidence type="ECO:0008006" key="3">
    <source>
        <dbReference type="Google" id="ProtNLM"/>
    </source>
</evidence>
<dbReference type="InterPro" id="IPR027417">
    <property type="entry name" value="P-loop_NTPase"/>
</dbReference>
<evidence type="ECO:0000313" key="2">
    <source>
        <dbReference type="Proteomes" id="UP000295733"/>
    </source>
</evidence>
<name>A0A4R2NJI2_RHOAD</name>
<dbReference type="EMBL" id="SLXL01000010">
    <property type="protein sequence ID" value="TCP21627.1"/>
    <property type="molecule type" value="Genomic_DNA"/>
</dbReference>
<gene>
    <name evidence="1" type="ORF">EV656_11096</name>
</gene>
<proteinExistence type="predicted"/>
<dbReference type="OrthoDB" id="547419at2"/>
<dbReference type="SUPFAM" id="SSF52540">
    <property type="entry name" value="P-loop containing nucleoside triphosphate hydrolases"/>
    <property type="match status" value="1"/>
</dbReference>
<keyword evidence="2" id="KW-1185">Reference proteome</keyword>
<reference evidence="1 2" key="1">
    <citation type="submission" date="2019-03" db="EMBL/GenBank/DDBJ databases">
        <title>Genomic Encyclopedia of Type Strains, Phase IV (KMG-IV): sequencing the most valuable type-strain genomes for metagenomic binning, comparative biology and taxonomic classification.</title>
        <authorList>
            <person name="Goeker M."/>
        </authorList>
    </citation>
    <scope>NUCLEOTIDE SEQUENCE [LARGE SCALE GENOMIC DNA]</scope>
    <source>
        <strain evidence="1 2">DSM 2781</strain>
    </source>
</reference>